<comment type="caution">
    <text evidence="8">The sequence shown here is derived from an EMBL/GenBank/DDBJ whole genome shotgun (WGS) entry which is preliminary data.</text>
</comment>
<evidence type="ECO:0000313" key="9">
    <source>
        <dbReference type="Proteomes" id="UP000194236"/>
    </source>
</evidence>
<dbReference type="EMBL" id="MUJZ01072306">
    <property type="protein sequence ID" value="OTF69076.1"/>
    <property type="molecule type" value="Genomic_DNA"/>
</dbReference>
<dbReference type="GO" id="GO:0005634">
    <property type="term" value="C:nucleus"/>
    <property type="evidence" value="ECO:0007669"/>
    <property type="project" value="UniProtKB-SubCell"/>
</dbReference>
<comment type="subcellular location">
    <subcellularLocation>
        <location evidence="1">Nucleus</location>
    </subcellularLocation>
</comment>
<keyword evidence="9" id="KW-1185">Reference proteome</keyword>
<dbReference type="GO" id="GO:0016788">
    <property type="term" value="F:hydrolase activity, acting on ester bonds"/>
    <property type="evidence" value="ECO:0007669"/>
    <property type="project" value="TreeGrafter"/>
</dbReference>
<feature type="domain" description="DUF1907" evidence="7">
    <location>
        <begin position="1"/>
        <end position="164"/>
    </location>
</feature>
<evidence type="ECO:0000313" key="8">
    <source>
        <dbReference type="EMBL" id="OTF69076.1"/>
    </source>
</evidence>
<keyword evidence="4 8" id="KW-0378">Hydrolase</keyword>
<comment type="subunit">
    <text evidence="2">Monomer.</text>
</comment>
<evidence type="ECO:0000256" key="4">
    <source>
        <dbReference type="ARBA" id="ARBA00022801"/>
    </source>
</evidence>
<accession>A0A1Y3ANJ6</accession>
<keyword evidence="6" id="KW-0539">Nucleus</keyword>
<feature type="non-terminal residue" evidence="8">
    <location>
        <position position="1"/>
    </location>
</feature>
<dbReference type="SMART" id="SM01168">
    <property type="entry name" value="DUF1907"/>
    <property type="match status" value="1"/>
</dbReference>
<evidence type="ECO:0000256" key="3">
    <source>
        <dbReference type="ARBA" id="ARBA00022723"/>
    </source>
</evidence>
<dbReference type="PANTHER" id="PTHR13204:SF1">
    <property type="entry name" value="ESTER HYDROLASE C11ORF54"/>
    <property type="match status" value="1"/>
</dbReference>
<proteinExistence type="predicted"/>
<evidence type="ECO:0000256" key="5">
    <source>
        <dbReference type="ARBA" id="ARBA00022833"/>
    </source>
</evidence>
<dbReference type="GO" id="GO:0008270">
    <property type="term" value="F:zinc ion binding"/>
    <property type="evidence" value="ECO:0007669"/>
    <property type="project" value="TreeGrafter"/>
</dbReference>
<evidence type="ECO:0000256" key="1">
    <source>
        <dbReference type="ARBA" id="ARBA00004123"/>
    </source>
</evidence>
<sequence length="168" mass="19617">IFNDNYRLDKCKYPEFGLLGNLFISEGKPGKVIEIIVEKRLGKENFPESIQKILRENFPNKPISLGGVFIIEKGRTKLHIMPDFSPEPLRTNDDVDKWLRYFDMDPPLICLTTLHSIDPGLDLRMEHTHCFSDHNQGGHYHYDITPDIVRYTGYLQIVEAIYRIDRPK</sequence>
<organism evidence="8 9">
    <name type="scientific">Euroglyphus maynei</name>
    <name type="common">Mayne's house dust mite</name>
    <dbReference type="NCBI Taxonomy" id="6958"/>
    <lineage>
        <taxon>Eukaryota</taxon>
        <taxon>Metazoa</taxon>
        <taxon>Ecdysozoa</taxon>
        <taxon>Arthropoda</taxon>
        <taxon>Chelicerata</taxon>
        <taxon>Arachnida</taxon>
        <taxon>Acari</taxon>
        <taxon>Acariformes</taxon>
        <taxon>Sarcoptiformes</taxon>
        <taxon>Astigmata</taxon>
        <taxon>Psoroptidia</taxon>
        <taxon>Analgoidea</taxon>
        <taxon>Pyroglyphidae</taxon>
        <taxon>Pyroglyphinae</taxon>
        <taxon>Euroglyphus</taxon>
    </lineage>
</organism>
<dbReference type="Pfam" id="PF08925">
    <property type="entry name" value="DUF1907"/>
    <property type="match status" value="1"/>
</dbReference>
<keyword evidence="3" id="KW-0479">Metal-binding</keyword>
<gene>
    <name evidence="8" type="ORF">BLA29_006393</name>
</gene>
<reference evidence="8 9" key="1">
    <citation type="submission" date="2017-03" db="EMBL/GenBank/DDBJ databases">
        <title>Genome Survey of Euroglyphus maynei.</title>
        <authorList>
            <person name="Arlian L.G."/>
            <person name="Morgan M.S."/>
            <person name="Rider S.D."/>
        </authorList>
    </citation>
    <scope>NUCLEOTIDE SEQUENCE [LARGE SCALE GENOMIC DNA]</scope>
    <source>
        <strain evidence="8">Arlian Lab</strain>
        <tissue evidence="8">Whole body</tissue>
    </source>
</reference>
<name>A0A1Y3ANJ6_EURMA</name>
<dbReference type="InterPro" id="IPR015021">
    <property type="entry name" value="C11orf54_DUF1907"/>
</dbReference>
<dbReference type="Proteomes" id="UP000194236">
    <property type="component" value="Unassembled WGS sequence"/>
</dbReference>
<dbReference type="AlphaFoldDB" id="A0A1Y3ANJ6"/>
<evidence type="ECO:0000256" key="2">
    <source>
        <dbReference type="ARBA" id="ARBA00011245"/>
    </source>
</evidence>
<evidence type="ECO:0000256" key="6">
    <source>
        <dbReference type="ARBA" id="ARBA00023242"/>
    </source>
</evidence>
<dbReference type="SUPFAM" id="SSF117856">
    <property type="entry name" value="AF0104/ALDC/Ptd012-like"/>
    <property type="match status" value="1"/>
</dbReference>
<dbReference type="OrthoDB" id="5119241at2759"/>
<evidence type="ECO:0000259" key="7">
    <source>
        <dbReference type="SMART" id="SM01168"/>
    </source>
</evidence>
<keyword evidence="5" id="KW-0862">Zinc</keyword>
<dbReference type="PANTHER" id="PTHR13204">
    <property type="entry name" value="PTD012 PROTEIN"/>
    <property type="match status" value="1"/>
</dbReference>
<protein>
    <submittedName>
        <fullName evidence="8">Ester hydrolase C11orf54-like protein</fullName>
    </submittedName>
</protein>